<gene>
    <name evidence="1" type="ORF">AVEN_166507_1</name>
</gene>
<dbReference type="OrthoDB" id="6514649at2759"/>
<evidence type="ECO:0000313" key="1">
    <source>
        <dbReference type="EMBL" id="GBN95624.1"/>
    </source>
</evidence>
<name>A0A4Y2T4T1_ARAVE</name>
<dbReference type="EMBL" id="BGPR01026139">
    <property type="protein sequence ID" value="GBN95624.1"/>
    <property type="molecule type" value="Genomic_DNA"/>
</dbReference>
<dbReference type="AlphaFoldDB" id="A0A4Y2T4T1"/>
<organism evidence="1 2">
    <name type="scientific">Araneus ventricosus</name>
    <name type="common">Orbweaver spider</name>
    <name type="synonym">Epeira ventricosa</name>
    <dbReference type="NCBI Taxonomy" id="182803"/>
    <lineage>
        <taxon>Eukaryota</taxon>
        <taxon>Metazoa</taxon>
        <taxon>Ecdysozoa</taxon>
        <taxon>Arthropoda</taxon>
        <taxon>Chelicerata</taxon>
        <taxon>Arachnida</taxon>
        <taxon>Araneae</taxon>
        <taxon>Araneomorphae</taxon>
        <taxon>Entelegynae</taxon>
        <taxon>Araneoidea</taxon>
        <taxon>Araneidae</taxon>
        <taxon>Araneus</taxon>
    </lineage>
</organism>
<proteinExistence type="predicted"/>
<comment type="caution">
    <text evidence="1">The sequence shown here is derived from an EMBL/GenBank/DDBJ whole genome shotgun (WGS) entry which is preliminary data.</text>
</comment>
<protein>
    <submittedName>
        <fullName evidence="1">Uncharacterized protein</fullName>
    </submittedName>
</protein>
<accession>A0A4Y2T4T1</accession>
<sequence>MHAGNAALLPKQSRREGCGDYSLCCFKSHNSYHSSSREGCISRNVYIHTNDLPFQQSQIPSPTICKLFDEYFDREWNSSILIATDASKGEEGVSLAALTITYNRTLTLRGLFWYPLFGLGEQYVTGTK</sequence>
<dbReference type="Proteomes" id="UP000499080">
    <property type="component" value="Unassembled WGS sequence"/>
</dbReference>
<reference evidence="1 2" key="1">
    <citation type="journal article" date="2019" name="Sci. Rep.">
        <title>Orb-weaving spider Araneus ventricosus genome elucidates the spidroin gene catalogue.</title>
        <authorList>
            <person name="Kono N."/>
            <person name="Nakamura H."/>
            <person name="Ohtoshi R."/>
            <person name="Moran D.A.P."/>
            <person name="Shinohara A."/>
            <person name="Yoshida Y."/>
            <person name="Fujiwara M."/>
            <person name="Mori M."/>
            <person name="Tomita M."/>
            <person name="Arakawa K."/>
        </authorList>
    </citation>
    <scope>NUCLEOTIDE SEQUENCE [LARGE SCALE GENOMIC DNA]</scope>
</reference>
<keyword evidence="2" id="KW-1185">Reference proteome</keyword>
<evidence type="ECO:0000313" key="2">
    <source>
        <dbReference type="Proteomes" id="UP000499080"/>
    </source>
</evidence>